<feature type="compositionally biased region" description="Basic residues" evidence="1">
    <location>
        <begin position="70"/>
        <end position="79"/>
    </location>
</feature>
<feature type="compositionally biased region" description="Polar residues" evidence="1">
    <location>
        <begin position="31"/>
        <end position="43"/>
    </location>
</feature>
<proteinExistence type="predicted"/>
<feature type="region of interest" description="Disordered" evidence="1">
    <location>
        <begin position="31"/>
        <end position="79"/>
    </location>
</feature>
<reference evidence="2 3" key="1">
    <citation type="submission" date="2023-03" db="EMBL/GenBank/DDBJ databases">
        <title>Genome insight into feeding habits of ladybird beetles.</title>
        <authorList>
            <person name="Li H.-S."/>
            <person name="Huang Y.-H."/>
            <person name="Pang H."/>
        </authorList>
    </citation>
    <scope>NUCLEOTIDE SEQUENCE [LARGE SCALE GENOMIC DNA]</scope>
    <source>
        <strain evidence="2">SYSU_2023b</strain>
        <tissue evidence="2">Whole body</tissue>
    </source>
</reference>
<dbReference type="AlphaFoldDB" id="A0AAW1VI26"/>
<evidence type="ECO:0000313" key="3">
    <source>
        <dbReference type="Proteomes" id="UP001431783"/>
    </source>
</evidence>
<comment type="caution">
    <text evidence="2">The sequence shown here is derived from an EMBL/GenBank/DDBJ whole genome shotgun (WGS) entry which is preliminary data.</text>
</comment>
<name>A0AAW1VI26_9CUCU</name>
<evidence type="ECO:0000256" key="1">
    <source>
        <dbReference type="SAM" id="MobiDB-lite"/>
    </source>
</evidence>
<dbReference type="Proteomes" id="UP001431783">
    <property type="component" value="Unassembled WGS sequence"/>
</dbReference>
<sequence length="88" mass="10250">MPPKDKENCRIIWKLRKQSQRNHQKAVRNIIENTPPSSPSILQEINPEDQLQPTTPPPSPAVSSKNEKIRGRKKVRRDRSKFVIVKKM</sequence>
<accession>A0AAW1VI26</accession>
<keyword evidence="3" id="KW-1185">Reference proteome</keyword>
<organism evidence="2 3">
    <name type="scientific">Henosepilachna vigintioctopunctata</name>
    <dbReference type="NCBI Taxonomy" id="420089"/>
    <lineage>
        <taxon>Eukaryota</taxon>
        <taxon>Metazoa</taxon>
        <taxon>Ecdysozoa</taxon>
        <taxon>Arthropoda</taxon>
        <taxon>Hexapoda</taxon>
        <taxon>Insecta</taxon>
        <taxon>Pterygota</taxon>
        <taxon>Neoptera</taxon>
        <taxon>Endopterygota</taxon>
        <taxon>Coleoptera</taxon>
        <taxon>Polyphaga</taxon>
        <taxon>Cucujiformia</taxon>
        <taxon>Coccinelloidea</taxon>
        <taxon>Coccinellidae</taxon>
        <taxon>Epilachninae</taxon>
        <taxon>Epilachnini</taxon>
        <taxon>Henosepilachna</taxon>
    </lineage>
</organism>
<dbReference type="EMBL" id="JARQZJ010000136">
    <property type="protein sequence ID" value="KAK9892576.1"/>
    <property type="molecule type" value="Genomic_DNA"/>
</dbReference>
<evidence type="ECO:0000313" key="2">
    <source>
        <dbReference type="EMBL" id="KAK9892576.1"/>
    </source>
</evidence>
<gene>
    <name evidence="2" type="ORF">WA026_020957</name>
</gene>
<protein>
    <submittedName>
        <fullName evidence="2">Uncharacterized protein</fullName>
    </submittedName>
</protein>